<keyword evidence="1" id="KW-0732">Signal</keyword>
<dbReference type="AlphaFoldDB" id="A0A8S9ZDG6"/>
<evidence type="ECO:0000313" key="3">
    <source>
        <dbReference type="Proteomes" id="UP000605970"/>
    </source>
</evidence>
<comment type="caution">
    <text evidence="2">The sequence shown here is derived from an EMBL/GenBank/DDBJ whole genome shotgun (WGS) entry which is preliminary data.</text>
</comment>
<keyword evidence="3" id="KW-1185">Reference proteome</keyword>
<gene>
    <name evidence="2" type="ORF">Mgra_00009248</name>
</gene>
<accession>A0A8S9ZDG6</accession>
<feature type="chain" id="PRO_5035782280" evidence="1">
    <location>
        <begin position="26"/>
        <end position="194"/>
    </location>
</feature>
<dbReference type="EMBL" id="JABEBT010000145">
    <property type="protein sequence ID" value="KAF7629226.1"/>
    <property type="molecule type" value="Genomic_DNA"/>
</dbReference>
<proteinExistence type="predicted"/>
<evidence type="ECO:0000313" key="2">
    <source>
        <dbReference type="EMBL" id="KAF7629226.1"/>
    </source>
</evidence>
<organism evidence="2 3">
    <name type="scientific">Meloidogyne graminicola</name>
    <dbReference type="NCBI Taxonomy" id="189291"/>
    <lineage>
        <taxon>Eukaryota</taxon>
        <taxon>Metazoa</taxon>
        <taxon>Ecdysozoa</taxon>
        <taxon>Nematoda</taxon>
        <taxon>Chromadorea</taxon>
        <taxon>Rhabditida</taxon>
        <taxon>Tylenchina</taxon>
        <taxon>Tylenchomorpha</taxon>
        <taxon>Tylenchoidea</taxon>
        <taxon>Meloidogynidae</taxon>
        <taxon>Meloidogyninae</taxon>
        <taxon>Meloidogyne</taxon>
    </lineage>
</organism>
<dbReference type="OrthoDB" id="5904596at2759"/>
<name>A0A8S9ZDG6_9BILA</name>
<protein>
    <submittedName>
        <fullName evidence="2">Uncharacterized protein</fullName>
    </submittedName>
</protein>
<evidence type="ECO:0000256" key="1">
    <source>
        <dbReference type="SAM" id="SignalP"/>
    </source>
</evidence>
<sequence length="194" mass="22351">MGFSSFRAILIIFNFSGLWFHYSTGQDMSGSLSFTLVYNGKDLDTSGIKQIFTDQMPNELKSALQNETVGELKKEIEKAKETMKEAKTPQEFKEKLEKAVPETEQVVTETFKWIYKKLKDSMDKEEETFPDELIEKMKATYNYLKDKANEYYQDLDSNDKQSLTFSALFGLTAVQPDENTSGKLKWISVNLEEP</sequence>
<reference evidence="2" key="1">
    <citation type="journal article" date="2020" name="Ecol. Evol.">
        <title>Genome structure and content of the rice root-knot nematode (Meloidogyne graminicola).</title>
        <authorList>
            <person name="Phan N.T."/>
            <person name="Danchin E.G.J."/>
            <person name="Klopp C."/>
            <person name="Perfus-Barbeoch L."/>
            <person name="Kozlowski D.K."/>
            <person name="Koutsovoulos G.D."/>
            <person name="Lopez-Roques C."/>
            <person name="Bouchez O."/>
            <person name="Zahm M."/>
            <person name="Besnard G."/>
            <person name="Bellafiore S."/>
        </authorList>
    </citation>
    <scope>NUCLEOTIDE SEQUENCE</scope>
    <source>
        <strain evidence="2">VN-18</strain>
    </source>
</reference>
<feature type="signal peptide" evidence="1">
    <location>
        <begin position="1"/>
        <end position="25"/>
    </location>
</feature>
<dbReference type="Proteomes" id="UP000605970">
    <property type="component" value="Unassembled WGS sequence"/>
</dbReference>